<protein>
    <submittedName>
        <fullName evidence="2">Uncharacterized protein</fullName>
    </submittedName>
</protein>
<feature type="transmembrane region" description="Helical" evidence="1">
    <location>
        <begin position="52"/>
        <end position="69"/>
    </location>
</feature>
<keyword evidence="1" id="KW-0472">Membrane</keyword>
<name>A0A292YLV6_9BACL</name>
<accession>A0A292YLV6</accession>
<feature type="transmembrane region" description="Helical" evidence="1">
    <location>
        <begin position="28"/>
        <end position="45"/>
    </location>
</feature>
<proteinExistence type="predicted"/>
<feature type="transmembrane region" description="Helical" evidence="1">
    <location>
        <begin position="81"/>
        <end position="99"/>
    </location>
</feature>
<evidence type="ECO:0000256" key="1">
    <source>
        <dbReference type="SAM" id="Phobius"/>
    </source>
</evidence>
<dbReference type="AlphaFoldDB" id="A0A292YLV6"/>
<organism evidence="2 3">
    <name type="scientific">Effusibacillus lacus</name>
    <dbReference type="NCBI Taxonomy" id="1348429"/>
    <lineage>
        <taxon>Bacteria</taxon>
        <taxon>Bacillati</taxon>
        <taxon>Bacillota</taxon>
        <taxon>Bacilli</taxon>
        <taxon>Bacillales</taxon>
        <taxon>Alicyclobacillaceae</taxon>
        <taxon>Effusibacillus</taxon>
    </lineage>
</organism>
<evidence type="ECO:0000313" key="3">
    <source>
        <dbReference type="Proteomes" id="UP000217785"/>
    </source>
</evidence>
<gene>
    <name evidence="2" type="ORF">EFBL_1514</name>
</gene>
<evidence type="ECO:0000313" key="2">
    <source>
        <dbReference type="EMBL" id="GAX89889.1"/>
    </source>
</evidence>
<dbReference type="EMBL" id="BDUF01000033">
    <property type="protein sequence ID" value="GAX89889.1"/>
    <property type="molecule type" value="Genomic_DNA"/>
</dbReference>
<dbReference type="RefSeq" id="WP_096181586.1">
    <property type="nucleotide sequence ID" value="NZ_BDUF01000033.1"/>
</dbReference>
<dbReference type="Proteomes" id="UP000217785">
    <property type="component" value="Unassembled WGS sequence"/>
</dbReference>
<reference evidence="3" key="1">
    <citation type="submission" date="2017-07" db="EMBL/GenBank/DDBJ databases">
        <title>Draft genome sequence of Effusibacillus lacus strain skLN1.</title>
        <authorList>
            <person name="Watanabe M."/>
            <person name="Kojima H."/>
            <person name="Fukui M."/>
        </authorList>
    </citation>
    <scope>NUCLEOTIDE SEQUENCE [LARGE SCALE GENOMIC DNA]</scope>
    <source>
        <strain evidence="3">skLN1</strain>
    </source>
</reference>
<keyword evidence="3" id="KW-1185">Reference proteome</keyword>
<comment type="caution">
    <text evidence="2">The sequence shown here is derived from an EMBL/GenBank/DDBJ whole genome shotgun (WGS) entry which is preliminary data.</text>
</comment>
<keyword evidence="1" id="KW-1133">Transmembrane helix</keyword>
<sequence>MLRLIIAIILTLLQPGLGQFVNGQRLKGIFFFVLAALGIILKYTVSPLPVILLYIVALADVLFVYIRIMKGKQSAPSGGRSIAEVVISVVLAALALFIVEEITIKLSSSIGMSRDEELAIQQETEKYLTQKYGKEFTVDNVKYVWQIGEYRMQGKPKENGSLKFFIKKEKGGQTIEDQYFYEYMTVQSREEIKPFIEKMYPKSVSWSSTVTIDEDVEKIFSREMPDYVQLRQKTNGYYQNIRIFLIKDIRANKLDEELNNLFQLVSYLKNQRIRAGLDIQYFDESLLDQGVQTVTLDNHAKYQDQLQGMLELEDVFFSKIESPQDLKRYLKTY</sequence>
<dbReference type="OrthoDB" id="9792998at2"/>
<keyword evidence="1" id="KW-0812">Transmembrane</keyword>